<protein>
    <submittedName>
        <fullName evidence="1">Uncharacterized protein</fullName>
    </submittedName>
</protein>
<dbReference type="Proteomes" id="UP000249396">
    <property type="component" value="Unassembled WGS sequence"/>
</dbReference>
<dbReference type="EMBL" id="QJPH01000368">
    <property type="protein sequence ID" value="PZN76065.1"/>
    <property type="molecule type" value="Genomic_DNA"/>
</dbReference>
<gene>
    <name evidence="1" type="ORF">DM484_17360</name>
</gene>
<proteinExistence type="predicted"/>
<evidence type="ECO:0000313" key="2">
    <source>
        <dbReference type="Proteomes" id="UP000249396"/>
    </source>
</evidence>
<reference evidence="1 2" key="1">
    <citation type="journal article" date="2018" name="Aquat. Microb. Ecol.">
        <title>Gammaproteobacterial methanotrophs dominate.</title>
        <authorList>
            <person name="Rissanen A.J."/>
            <person name="Saarenheimo J."/>
            <person name="Tiirola M."/>
            <person name="Peura S."/>
            <person name="Aalto S.L."/>
            <person name="Karvinen A."/>
            <person name="Nykanen H."/>
        </authorList>
    </citation>
    <scope>NUCLEOTIDE SEQUENCE [LARGE SCALE GENOMIC DNA]</scope>
    <source>
        <strain evidence="1">AMbin10</strain>
    </source>
</reference>
<comment type="caution">
    <text evidence="1">The sequence shown here is derived from an EMBL/GenBank/DDBJ whole genome shotgun (WGS) entry which is preliminary data.</text>
</comment>
<organism evidence="1 2">
    <name type="scientific">Candidatus Methylumidiphilus alinenensis</name>
    <dbReference type="NCBI Taxonomy" id="2202197"/>
    <lineage>
        <taxon>Bacteria</taxon>
        <taxon>Pseudomonadati</taxon>
        <taxon>Pseudomonadota</taxon>
        <taxon>Gammaproteobacteria</taxon>
        <taxon>Methylococcales</taxon>
        <taxon>Candidatus Methylumidiphilus</taxon>
    </lineage>
</organism>
<accession>A0A2W4QVG8</accession>
<sequence length="101" mass="10621">MTIFKPILIPAVIAGLCGALAGYYTAVHVPIQAQIAIIDIDKLIKDNESPGADAETQKKVSLALSKAIKAKAQELASYGLIVLDGKSVISAPEEAYADVNR</sequence>
<name>A0A2W4QVG8_9GAMM</name>
<dbReference type="AlphaFoldDB" id="A0A2W4QVG8"/>
<evidence type="ECO:0000313" key="1">
    <source>
        <dbReference type="EMBL" id="PZN76065.1"/>
    </source>
</evidence>